<dbReference type="EMBL" id="ML992685">
    <property type="protein sequence ID" value="KAF2209657.1"/>
    <property type="molecule type" value="Genomic_DNA"/>
</dbReference>
<gene>
    <name evidence="2" type="ORF">CERZMDRAFT_46674</name>
</gene>
<dbReference type="PANTHER" id="PTHR37283:SF1">
    <property type="entry name" value="PH DOMAIN-CONTAINING PROTEIN YHR131C"/>
    <property type="match status" value="1"/>
</dbReference>
<name>A0A6A6F8Q6_9PEZI</name>
<evidence type="ECO:0000256" key="1">
    <source>
        <dbReference type="SAM" id="MobiDB-lite"/>
    </source>
</evidence>
<reference evidence="2" key="1">
    <citation type="journal article" date="2020" name="Stud. Mycol.">
        <title>101 Dothideomycetes genomes: a test case for predicting lifestyles and emergence of pathogens.</title>
        <authorList>
            <person name="Haridas S."/>
            <person name="Albert R."/>
            <person name="Binder M."/>
            <person name="Bloem J."/>
            <person name="Labutti K."/>
            <person name="Salamov A."/>
            <person name="Andreopoulos B."/>
            <person name="Baker S."/>
            <person name="Barry K."/>
            <person name="Bills G."/>
            <person name="Bluhm B."/>
            <person name="Cannon C."/>
            <person name="Castanera R."/>
            <person name="Culley D."/>
            <person name="Daum C."/>
            <person name="Ezra D."/>
            <person name="Gonzalez J."/>
            <person name="Henrissat B."/>
            <person name="Kuo A."/>
            <person name="Liang C."/>
            <person name="Lipzen A."/>
            <person name="Lutzoni F."/>
            <person name="Magnuson J."/>
            <person name="Mondo S."/>
            <person name="Nolan M."/>
            <person name="Ohm R."/>
            <person name="Pangilinan J."/>
            <person name="Park H.-J."/>
            <person name="Ramirez L."/>
            <person name="Alfaro M."/>
            <person name="Sun H."/>
            <person name="Tritt A."/>
            <person name="Yoshinaga Y."/>
            <person name="Zwiers L.-H."/>
            <person name="Turgeon B."/>
            <person name="Goodwin S."/>
            <person name="Spatafora J."/>
            <person name="Crous P."/>
            <person name="Grigoriev I."/>
        </authorList>
    </citation>
    <scope>NUCLEOTIDE SEQUENCE</scope>
    <source>
        <strain evidence="2">SCOH1-5</strain>
    </source>
</reference>
<protein>
    <recommendedName>
        <fullName evidence="4">PH domain-containing protein</fullName>
    </recommendedName>
</protein>
<feature type="region of interest" description="Disordered" evidence="1">
    <location>
        <begin position="410"/>
        <end position="446"/>
    </location>
</feature>
<dbReference type="Proteomes" id="UP000799539">
    <property type="component" value="Unassembled WGS sequence"/>
</dbReference>
<feature type="region of interest" description="Disordered" evidence="1">
    <location>
        <begin position="1"/>
        <end position="47"/>
    </location>
</feature>
<feature type="region of interest" description="Disordered" evidence="1">
    <location>
        <begin position="59"/>
        <end position="87"/>
    </location>
</feature>
<keyword evidence="3" id="KW-1185">Reference proteome</keyword>
<evidence type="ECO:0000313" key="2">
    <source>
        <dbReference type="EMBL" id="KAF2209657.1"/>
    </source>
</evidence>
<proteinExistence type="predicted"/>
<feature type="compositionally biased region" description="Low complexity" evidence="1">
    <location>
        <begin position="424"/>
        <end position="438"/>
    </location>
</feature>
<dbReference type="PANTHER" id="PTHR37283">
    <property type="entry name" value="PH DOMAIN-CONTAINING PROTEIN YHR131C"/>
    <property type="match status" value="1"/>
</dbReference>
<feature type="region of interest" description="Disordered" evidence="1">
    <location>
        <begin position="479"/>
        <end position="508"/>
    </location>
</feature>
<feature type="region of interest" description="Disordered" evidence="1">
    <location>
        <begin position="285"/>
        <end position="308"/>
    </location>
</feature>
<feature type="compositionally biased region" description="Low complexity" evidence="1">
    <location>
        <begin position="295"/>
        <end position="305"/>
    </location>
</feature>
<sequence length="521" mass="58293">MATAPTLGELRRRVTSDGPELARPAAAAVQDHQPAEQARSGRPRRATSYYNSFQTRCDVSNDTPPPYATAARTPAPPLRTSQDGREPLPGYTCTVGDEAKVLLNLESMNPLHGCCEGEWREVYVVVWGTMVNFHRVKDGRAGKLLRSYTLQHAEIGLATDTEHTILVPQTKLAHLIPSSARRRAWQKDPELYKSVPQTILRLRVETDQILLADSSEELIFQLVHTISAAIDISHAIDERNIPRQCTVPRRRRRYRLHYNSNMENPRFLADQERLFRQMYPDFAAVNPTRPEMPRTDTQTTMPTTPGREEDEVDLSMMREYFAAPATSGAHTADVTMRPPNARQTTSTTMNSPPHLRTAQQAQRYIRRCMPTLNADAPRASDVIVANGRRMKLNWRMELLEEWELQPPTYKAHNFSDGTTNQLQRTTSQRSSSASAGQGPEPQSSSSILGECNQILSLETSIDALQLTKLVTNMTNAGDKIATQPAQSPTTINEEESKSHRLQQTTSASVSPADVHGVVFCF</sequence>
<feature type="region of interest" description="Disordered" evidence="1">
    <location>
        <begin position="325"/>
        <end position="359"/>
    </location>
</feature>
<evidence type="ECO:0000313" key="3">
    <source>
        <dbReference type="Proteomes" id="UP000799539"/>
    </source>
</evidence>
<accession>A0A6A6F8Q6</accession>
<evidence type="ECO:0008006" key="4">
    <source>
        <dbReference type="Google" id="ProtNLM"/>
    </source>
</evidence>
<feature type="compositionally biased region" description="Polar residues" evidence="1">
    <location>
        <begin position="341"/>
        <end position="359"/>
    </location>
</feature>
<organism evidence="2 3">
    <name type="scientific">Cercospora zeae-maydis SCOH1-5</name>
    <dbReference type="NCBI Taxonomy" id="717836"/>
    <lineage>
        <taxon>Eukaryota</taxon>
        <taxon>Fungi</taxon>
        <taxon>Dikarya</taxon>
        <taxon>Ascomycota</taxon>
        <taxon>Pezizomycotina</taxon>
        <taxon>Dothideomycetes</taxon>
        <taxon>Dothideomycetidae</taxon>
        <taxon>Mycosphaerellales</taxon>
        <taxon>Mycosphaerellaceae</taxon>
        <taxon>Cercospora</taxon>
    </lineage>
</organism>
<dbReference type="AlphaFoldDB" id="A0A6A6F8Q6"/>
<dbReference type="OrthoDB" id="5865767at2759"/>